<dbReference type="Pfam" id="PF01523">
    <property type="entry name" value="PmbA_TldD_1st"/>
    <property type="match status" value="1"/>
</dbReference>
<dbReference type="Proteomes" id="UP000248795">
    <property type="component" value="Unassembled WGS sequence"/>
</dbReference>
<reference evidence="6" key="1">
    <citation type="submission" date="2018-06" db="EMBL/GenBank/DDBJ databases">
        <title>Aestuariibacter litoralis strain KCTC 52945T.</title>
        <authorList>
            <person name="Li X."/>
            <person name="Salam N."/>
            <person name="Li J.-L."/>
            <person name="Chen Y.-M."/>
            <person name="Yang Z.-W."/>
            <person name="Zhang L.-Y."/>
            <person name="Han M.-X."/>
            <person name="Xiao M."/>
            <person name="Li W.-J."/>
        </authorList>
    </citation>
    <scope>NUCLEOTIDE SEQUENCE [LARGE SCALE GENOMIC DNA]</scope>
    <source>
        <strain evidence="6">KCTC 52945</strain>
    </source>
</reference>
<dbReference type="PANTHER" id="PTHR43421">
    <property type="entry name" value="METALLOPROTEASE PMBA"/>
    <property type="match status" value="1"/>
</dbReference>
<evidence type="ECO:0000259" key="3">
    <source>
        <dbReference type="Pfam" id="PF19289"/>
    </source>
</evidence>
<dbReference type="Pfam" id="PF19290">
    <property type="entry name" value="PmbA_TldD_2nd"/>
    <property type="match status" value="1"/>
</dbReference>
<dbReference type="InterPro" id="IPR047657">
    <property type="entry name" value="PmbA"/>
</dbReference>
<dbReference type="InterPro" id="IPR035068">
    <property type="entry name" value="TldD/PmbA_N"/>
</dbReference>
<dbReference type="GO" id="GO:0006508">
    <property type="term" value="P:proteolysis"/>
    <property type="evidence" value="ECO:0007669"/>
    <property type="project" value="InterPro"/>
</dbReference>
<dbReference type="InterPro" id="IPR036059">
    <property type="entry name" value="TldD/PmbA_sf"/>
</dbReference>
<dbReference type="AlphaFoldDB" id="A0A2W2C6L1"/>
<dbReference type="PANTHER" id="PTHR43421:SF1">
    <property type="entry name" value="METALLOPROTEASE PMBA"/>
    <property type="match status" value="1"/>
</dbReference>
<sequence>MTDDLLDLAGLAVAHARKLGADAVHAVAADGRSTEISVLDGRIEKVEQSEARDISLKVFAGKSSASISGSVLTKEAIHRLAENALRMAKLAPPDPHAGIADPDQLATEIPELDLAATDLPDPAKLEELAKRAEAAGLAVKGVSKSSGAGASRSETSVGIVISNGFAQGYRRTGVGVSMSAIAGEGLAMQRDYDYSSAVHFVDLRAPEVIGRTAGERAVERINPRKVKSQSVPVIYDRRVASGLIGHLLGAINGAAIARGTSFLKDAMGQQIFGPHITIVEDPHMLRGHGSRPFDGEGLACHRRNLIDQGVLTGWILDLRAARQLGLAPTGQGSRGGPSTSNVFLPASTETPEDQIRSLKQGLYVTELIGSSINNVTGDYSRGASGFWIENGELTFPVSEITIAGNLKDMFRTIRPASNLEFRSSVSAPNCLVEGLTIAGV</sequence>
<feature type="domain" description="Metalloprotease TldD/E N-terminal" evidence="2">
    <location>
        <begin position="30"/>
        <end position="88"/>
    </location>
</feature>
<accession>A0A2W2C6L1</accession>
<dbReference type="GO" id="GO:0005829">
    <property type="term" value="C:cytosol"/>
    <property type="evidence" value="ECO:0007669"/>
    <property type="project" value="TreeGrafter"/>
</dbReference>
<dbReference type="GO" id="GO:0008237">
    <property type="term" value="F:metallopeptidase activity"/>
    <property type="evidence" value="ECO:0007669"/>
    <property type="project" value="InterPro"/>
</dbReference>
<organism evidence="5 6">
    <name type="scientific">Aestuariivirga litoralis</name>
    <dbReference type="NCBI Taxonomy" id="2650924"/>
    <lineage>
        <taxon>Bacteria</taxon>
        <taxon>Pseudomonadati</taxon>
        <taxon>Pseudomonadota</taxon>
        <taxon>Alphaproteobacteria</taxon>
        <taxon>Hyphomicrobiales</taxon>
        <taxon>Aestuariivirgaceae</taxon>
        <taxon>Aestuariivirga</taxon>
    </lineage>
</organism>
<protein>
    <submittedName>
        <fullName evidence="5">TldD/PmbA family protein</fullName>
    </submittedName>
</protein>
<evidence type="ECO:0000256" key="1">
    <source>
        <dbReference type="ARBA" id="ARBA00005836"/>
    </source>
</evidence>
<dbReference type="RefSeq" id="WP_111199580.1">
    <property type="nucleotide sequence ID" value="NZ_QKVK01000008.1"/>
</dbReference>
<dbReference type="InterPro" id="IPR045569">
    <property type="entry name" value="Metalloprtase-TldD/E_C"/>
</dbReference>
<proteinExistence type="inferred from homology"/>
<dbReference type="InterPro" id="IPR045570">
    <property type="entry name" value="Metalloprtase-TldD/E_cen_dom"/>
</dbReference>
<gene>
    <name evidence="5" type="ORF">DK847_16220</name>
</gene>
<dbReference type="SUPFAM" id="SSF111283">
    <property type="entry name" value="Putative modulator of DNA gyrase, PmbA/TldD"/>
    <property type="match status" value="1"/>
</dbReference>
<dbReference type="InterPro" id="IPR002510">
    <property type="entry name" value="Metalloprtase-TldD/E_N"/>
</dbReference>
<comment type="similarity">
    <text evidence="1">Belongs to the peptidase U62 family.</text>
</comment>
<feature type="domain" description="Metalloprotease TldD/E central" evidence="4">
    <location>
        <begin position="120"/>
        <end position="220"/>
    </location>
</feature>
<dbReference type="Gene3D" id="3.30.2290.10">
    <property type="entry name" value="PmbA/TldD superfamily"/>
    <property type="match status" value="1"/>
</dbReference>
<keyword evidence="6" id="KW-1185">Reference proteome</keyword>
<evidence type="ECO:0000313" key="5">
    <source>
        <dbReference type="EMBL" id="PZF75773.1"/>
    </source>
</evidence>
<name>A0A2W2C6L1_9HYPH</name>
<feature type="domain" description="Metalloprotease TldD/E C-terminal" evidence="3">
    <location>
        <begin position="229"/>
        <end position="439"/>
    </location>
</feature>
<evidence type="ECO:0000313" key="6">
    <source>
        <dbReference type="Proteomes" id="UP000248795"/>
    </source>
</evidence>
<evidence type="ECO:0000259" key="4">
    <source>
        <dbReference type="Pfam" id="PF19290"/>
    </source>
</evidence>
<dbReference type="EMBL" id="QKVK01000008">
    <property type="protein sequence ID" value="PZF75773.1"/>
    <property type="molecule type" value="Genomic_DNA"/>
</dbReference>
<comment type="caution">
    <text evidence="5">The sequence shown here is derived from an EMBL/GenBank/DDBJ whole genome shotgun (WGS) entry which is preliminary data.</text>
</comment>
<evidence type="ECO:0000259" key="2">
    <source>
        <dbReference type="Pfam" id="PF01523"/>
    </source>
</evidence>
<dbReference type="Pfam" id="PF19289">
    <property type="entry name" value="PmbA_TldD_3rd"/>
    <property type="match status" value="1"/>
</dbReference>